<dbReference type="EMBL" id="FNAT01000008">
    <property type="protein sequence ID" value="SDF19829.1"/>
    <property type="molecule type" value="Genomic_DNA"/>
</dbReference>
<dbReference type="Pfam" id="PF03472">
    <property type="entry name" value="Autoind_bind"/>
    <property type="match status" value="1"/>
</dbReference>
<gene>
    <name evidence="5" type="ORF">SAMN04488567_3639</name>
</gene>
<dbReference type="GO" id="GO:0006355">
    <property type="term" value="P:regulation of DNA-templated transcription"/>
    <property type="evidence" value="ECO:0007669"/>
    <property type="project" value="InterPro"/>
</dbReference>
<dbReference type="SUPFAM" id="SSF75516">
    <property type="entry name" value="Pheromone-binding domain of LuxR-like quorum-sensing transcription factors"/>
    <property type="match status" value="1"/>
</dbReference>
<dbReference type="STRING" id="521013.SAMN04488567_3639"/>
<evidence type="ECO:0000256" key="3">
    <source>
        <dbReference type="ARBA" id="ARBA00023163"/>
    </source>
</evidence>
<keyword evidence="3" id="KW-0804">Transcription</keyword>
<dbReference type="GO" id="GO:0003677">
    <property type="term" value="F:DNA binding"/>
    <property type="evidence" value="ECO:0007669"/>
    <property type="project" value="UniProtKB-KW"/>
</dbReference>
<evidence type="ECO:0000256" key="1">
    <source>
        <dbReference type="ARBA" id="ARBA00023015"/>
    </source>
</evidence>
<evidence type="ECO:0000256" key="2">
    <source>
        <dbReference type="ARBA" id="ARBA00023125"/>
    </source>
</evidence>
<dbReference type="InterPro" id="IPR036693">
    <property type="entry name" value="TF_LuxR_autoind-bd_dom_sf"/>
</dbReference>
<keyword evidence="1" id="KW-0805">Transcription regulation</keyword>
<dbReference type="OrthoDB" id="7826109at2"/>
<dbReference type="Proteomes" id="UP000198922">
    <property type="component" value="Unassembled WGS sequence"/>
</dbReference>
<dbReference type="InterPro" id="IPR016032">
    <property type="entry name" value="Sig_transdc_resp-reg_C-effctor"/>
</dbReference>
<dbReference type="SUPFAM" id="SSF46894">
    <property type="entry name" value="C-terminal effector domain of the bipartite response regulators"/>
    <property type="match status" value="1"/>
</dbReference>
<organism evidence="5 6">
    <name type="scientific">Limimaricola pyoseonensis</name>
    <dbReference type="NCBI Taxonomy" id="521013"/>
    <lineage>
        <taxon>Bacteria</taxon>
        <taxon>Pseudomonadati</taxon>
        <taxon>Pseudomonadota</taxon>
        <taxon>Alphaproteobacteria</taxon>
        <taxon>Rhodobacterales</taxon>
        <taxon>Paracoccaceae</taxon>
        <taxon>Limimaricola</taxon>
    </lineage>
</organism>
<evidence type="ECO:0000259" key="4">
    <source>
        <dbReference type="Pfam" id="PF03472"/>
    </source>
</evidence>
<dbReference type="Gene3D" id="3.30.450.80">
    <property type="entry name" value="Transcription factor LuxR-like, autoinducer-binding domain"/>
    <property type="match status" value="1"/>
</dbReference>
<sequence length="205" mass="22534">MNILLHSYAEHEFEDLDRIGRLGFAAILRVSKGKPTHVENRFDTEWRRVYDQRSYFLRDPLIAWALTHDGCIGWDDPSVVDPFGVIGEARAHGMRYGMTVATGSAETRSFCGLARADRDFTESERLAALAAIERLHGGPIGQVVLTEAQREALQLMAAGERHARAAARIGISESALKARLKSARLSLAARTTAEAVHAAQARGLI</sequence>
<keyword evidence="2" id="KW-0238">DNA-binding</keyword>
<dbReference type="RefSeq" id="WP_090114347.1">
    <property type="nucleotide sequence ID" value="NZ_FNAT01000008.1"/>
</dbReference>
<dbReference type="InterPro" id="IPR036388">
    <property type="entry name" value="WH-like_DNA-bd_sf"/>
</dbReference>
<keyword evidence="6" id="KW-1185">Reference proteome</keyword>
<evidence type="ECO:0000313" key="5">
    <source>
        <dbReference type="EMBL" id="SDF19829.1"/>
    </source>
</evidence>
<dbReference type="AlphaFoldDB" id="A0A1G7J5P9"/>
<dbReference type="Gene3D" id="1.10.10.10">
    <property type="entry name" value="Winged helix-like DNA-binding domain superfamily/Winged helix DNA-binding domain"/>
    <property type="match status" value="1"/>
</dbReference>
<accession>A0A1G7J5P9</accession>
<dbReference type="InterPro" id="IPR005143">
    <property type="entry name" value="TF_LuxR_autoind-bd_dom"/>
</dbReference>
<protein>
    <submittedName>
        <fullName evidence="5">LuxR family transcriptional regulator</fullName>
    </submittedName>
</protein>
<proteinExistence type="predicted"/>
<reference evidence="6" key="1">
    <citation type="submission" date="2016-10" db="EMBL/GenBank/DDBJ databases">
        <authorList>
            <person name="Varghese N."/>
            <person name="Submissions S."/>
        </authorList>
    </citation>
    <scope>NUCLEOTIDE SEQUENCE [LARGE SCALE GENOMIC DNA]</scope>
    <source>
        <strain evidence="6">DSM 21424</strain>
    </source>
</reference>
<name>A0A1G7J5P9_9RHOB</name>
<evidence type="ECO:0000313" key="6">
    <source>
        <dbReference type="Proteomes" id="UP000198922"/>
    </source>
</evidence>
<feature type="domain" description="Transcription factor LuxR-like autoinducer-binding" evidence="4">
    <location>
        <begin position="35"/>
        <end position="131"/>
    </location>
</feature>